<dbReference type="InterPro" id="IPR014832">
    <property type="entry name" value="TnsA_C"/>
</dbReference>
<dbReference type="Gene3D" id="3.40.1350.10">
    <property type="match status" value="1"/>
</dbReference>
<keyword evidence="3" id="KW-0614">Plasmid</keyword>
<sequence length="237" mass="27864">MNYATEPRMYNQLCDTVKIVPARRKIGNTRISVSGLYPFKKDSAVPFESTLERDFLIRLEVDPNVLAVESQPFTIEYVDNGKKRVYTPDFLVTYKHDNYLPFIHPKLVEVKPAAELEQNLNLWKTRYRAAMIICKEEGWKFHIAHEGRIRDRLWLNAMFLQKYRKMNFSFADSKHLIDYVRDREVVTFDTLLARHFSGKWDRANGISQIWYLVAHGYLVCDLSLPLQPSTELWISGN</sequence>
<dbReference type="AlphaFoldDB" id="A0A2U9A2X4"/>
<dbReference type="Pfam" id="PF08721">
    <property type="entry name" value="Tn7_Tnp_TnsA_C"/>
    <property type="match status" value="1"/>
</dbReference>
<evidence type="ECO:0000259" key="1">
    <source>
        <dbReference type="Pfam" id="PF08721"/>
    </source>
</evidence>
<dbReference type="GO" id="GO:0003676">
    <property type="term" value="F:nucleic acid binding"/>
    <property type="evidence" value="ECO:0007669"/>
    <property type="project" value="InterPro"/>
</dbReference>
<evidence type="ECO:0000313" key="3">
    <source>
        <dbReference type="EMBL" id="AWO68530.1"/>
    </source>
</evidence>
<name>A0A2U9A2X4_ACIBA</name>
<reference evidence="3" key="1">
    <citation type="submission" date="2018-02" db="EMBL/GenBank/DDBJ databases">
        <title>Compatibility and mobilisation of RepAci1 and RepAci2 plasmids carrying antibiotic resistance genes.</title>
        <authorList>
            <person name="Blackwell G.A."/>
            <person name="Hall R.M."/>
        </authorList>
    </citation>
    <scope>NUCLEOTIDE SEQUENCE</scope>
    <source>
        <strain evidence="3">SGH9601</strain>
        <plasmid evidence="3">pS21-2</plasmid>
    </source>
</reference>
<dbReference type="Pfam" id="PF08722">
    <property type="entry name" value="Tn7_TnsA-like_N"/>
    <property type="match status" value="1"/>
</dbReference>
<accession>A0A2U9A2X4</accession>
<dbReference type="EMBL" id="MG954377">
    <property type="protein sequence ID" value="AWO68530.1"/>
    <property type="molecule type" value="Genomic_DNA"/>
</dbReference>
<gene>
    <name evidence="3" type="primary">tniC</name>
</gene>
<organism evidence="3">
    <name type="scientific">Acinetobacter baumannii</name>
    <dbReference type="NCBI Taxonomy" id="470"/>
    <lineage>
        <taxon>Bacteria</taxon>
        <taxon>Pseudomonadati</taxon>
        <taxon>Pseudomonadota</taxon>
        <taxon>Gammaproteobacteria</taxon>
        <taxon>Moraxellales</taxon>
        <taxon>Moraxellaceae</taxon>
        <taxon>Acinetobacter</taxon>
        <taxon>Acinetobacter calcoaceticus/baumannii complex</taxon>
    </lineage>
</organism>
<feature type="domain" description="TnsA endonuclease N-terminal" evidence="2">
    <location>
        <begin position="62"/>
        <end position="145"/>
    </location>
</feature>
<proteinExistence type="predicted"/>
<protein>
    <submittedName>
        <fullName evidence="3">TniC</fullName>
    </submittedName>
</protein>
<geneLocation type="plasmid" evidence="3">
    <name>pS21-2</name>
</geneLocation>
<feature type="domain" description="TnsA endonuclease C-terminal" evidence="1">
    <location>
        <begin position="149"/>
        <end position="222"/>
    </location>
</feature>
<evidence type="ECO:0000259" key="2">
    <source>
        <dbReference type="Pfam" id="PF08722"/>
    </source>
</evidence>
<dbReference type="InterPro" id="IPR014833">
    <property type="entry name" value="TnsA_N"/>
</dbReference>
<dbReference type="InterPro" id="IPR011856">
    <property type="entry name" value="tRNA_endonuc-like_dom_sf"/>
</dbReference>